<dbReference type="CDD" id="cd03801">
    <property type="entry name" value="GT4_PimA-like"/>
    <property type="match status" value="1"/>
</dbReference>
<sequence length="386" mass="42102">MKLLHVINIGHEAGGAERSVRLIQQGMTARGHQVRTVATTLDSEGRELFADDLVPAITGGAAQRLLGYFWHRDAHRGLARIMDEFRPDLVHLHTIGEFSPAALAATDRAPQILTLHGPEDWTLELLRWNLRSATGGARLSLPDQARYLYLRFLQRPAYLPRLRKLDRVLAPSAYFAELVRRDVGRVPVHVLPNGVPRTVAPLPVREPGRLLYVGRLERVKGVHVLLDAFRALGPDHPGVTLDIVGDGADRSALEAAAVDLTGTGRVRFRGWLSPDAVGEALAGSSVVVIPSVWPENFPTVALEALQIGRPLVASRVGGLPELVGEDNGVLVRAGDATALADALRPLVGDLERLRRLGAGSAARADRYDVERFLGALENHYREAARR</sequence>
<name>A0ABP9CWZ5_9ACTN</name>
<evidence type="ECO:0000256" key="3">
    <source>
        <dbReference type="ARBA" id="ARBA00022679"/>
    </source>
</evidence>
<keyword evidence="7" id="KW-1185">Reference proteome</keyword>
<reference evidence="7" key="1">
    <citation type="journal article" date="2019" name="Int. J. Syst. Evol. Microbiol.">
        <title>The Global Catalogue of Microorganisms (GCM) 10K type strain sequencing project: providing services to taxonomists for standard genome sequencing and annotation.</title>
        <authorList>
            <consortium name="The Broad Institute Genomics Platform"/>
            <consortium name="The Broad Institute Genome Sequencing Center for Infectious Disease"/>
            <person name="Wu L."/>
            <person name="Ma J."/>
        </authorList>
    </citation>
    <scope>NUCLEOTIDE SEQUENCE [LARGE SCALE GENOMIC DNA]</scope>
    <source>
        <strain evidence="7">JCM 18081</strain>
    </source>
</reference>
<gene>
    <name evidence="6" type="ORF">GCM10023220_60400</name>
</gene>
<dbReference type="Gene3D" id="3.40.50.2000">
    <property type="entry name" value="Glycogen Phosphorylase B"/>
    <property type="match status" value="2"/>
</dbReference>
<keyword evidence="2" id="KW-0328">Glycosyltransferase</keyword>
<evidence type="ECO:0000259" key="4">
    <source>
        <dbReference type="Pfam" id="PF00534"/>
    </source>
</evidence>
<evidence type="ECO:0000256" key="2">
    <source>
        <dbReference type="ARBA" id="ARBA00022676"/>
    </source>
</evidence>
<proteinExistence type="predicted"/>
<organism evidence="6 7">
    <name type="scientific">Streptomyces ziwulingensis</name>
    <dbReference type="NCBI Taxonomy" id="1045501"/>
    <lineage>
        <taxon>Bacteria</taxon>
        <taxon>Bacillati</taxon>
        <taxon>Actinomycetota</taxon>
        <taxon>Actinomycetes</taxon>
        <taxon>Kitasatosporales</taxon>
        <taxon>Streptomycetaceae</taxon>
        <taxon>Streptomyces</taxon>
    </lineage>
</organism>
<dbReference type="Pfam" id="PF13439">
    <property type="entry name" value="Glyco_transf_4"/>
    <property type="match status" value="1"/>
</dbReference>
<keyword evidence="3" id="KW-0808">Transferase</keyword>
<feature type="domain" description="Glycosyltransferase subfamily 4-like N-terminal" evidence="5">
    <location>
        <begin position="14"/>
        <end position="196"/>
    </location>
</feature>
<evidence type="ECO:0000256" key="1">
    <source>
        <dbReference type="ARBA" id="ARBA00021292"/>
    </source>
</evidence>
<dbReference type="InterPro" id="IPR028098">
    <property type="entry name" value="Glyco_trans_4-like_N"/>
</dbReference>
<evidence type="ECO:0000313" key="7">
    <source>
        <dbReference type="Proteomes" id="UP001501265"/>
    </source>
</evidence>
<dbReference type="RefSeq" id="WP_345623732.1">
    <property type="nucleotide sequence ID" value="NZ_BAABIG010000079.1"/>
</dbReference>
<dbReference type="Proteomes" id="UP001501265">
    <property type="component" value="Unassembled WGS sequence"/>
</dbReference>
<evidence type="ECO:0000313" key="6">
    <source>
        <dbReference type="EMBL" id="GAA4819540.1"/>
    </source>
</evidence>
<protein>
    <recommendedName>
        <fullName evidence="1">D-inositol 3-phosphate glycosyltransferase</fullName>
    </recommendedName>
</protein>
<dbReference type="InterPro" id="IPR001296">
    <property type="entry name" value="Glyco_trans_1"/>
</dbReference>
<dbReference type="Pfam" id="PF00534">
    <property type="entry name" value="Glycos_transf_1"/>
    <property type="match status" value="1"/>
</dbReference>
<comment type="caution">
    <text evidence="6">The sequence shown here is derived from an EMBL/GenBank/DDBJ whole genome shotgun (WGS) entry which is preliminary data.</text>
</comment>
<dbReference type="PANTHER" id="PTHR12526">
    <property type="entry name" value="GLYCOSYLTRANSFERASE"/>
    <property type="match status" value="1"/>
</dbReference>
<feature type="domain" description="Glycosyl transferase family 1" evidence="4">
    <location>
        <begin position="207"/>
        <end position="357"/>
    </location>
</feature>
<dbReference type="EMBL" id="BAABIG010000079">
    <property type="protein sequence ID" value="GAA4819540.1"/>
    <property type="molecule type" value="Genomic_DNA"/>
</dbReference>
<dbReference type="PANTHER" id="PTHR12526:SF635">
    <property type="entry name" value="GLYCOSYL TRANSFERASE GROUP 1"/>
    <property type="match status" value="1"/>
</dbReference>
<evidence type="ECO:0000259" key="5">
    <source>
        <dbReference type="Pfam" id="PF13439"/>
    </source>
</evidence>
<accession>A0ABP9CWZ5</accession>
<dbReference type="SUPFAM" id="SSF53756">
    <property type="entry name" value="UDP-Glycosyltransferase/glycogen phosphorylase"/>
    <property type="match status" value="1"/>
</dbReference>